<protein>
    <submittedName>
        <fullName evidence="2">ATP-binding protein</fullName>
    </submittedName>
</protein>
<proteinExistence type="predicted"/>
<evidence type="ECO:0000313" key="2">
    <source>
        <dbReference type="EMBL" id="MBL7630149.1"/>
    </source>
</evidence>
<feature type="compositionally biased region" description="Low complexity" evidence="1">
    <location>
        <begin position="139"/>
        <end position="168"/>
    </location>
</feature>
<feature type="region of interest" description="Disordered" evidence="1">
    <location>
        <begin position="139"/>
        <end position="186"/>
    </location>
</feature>
<comment type="caution">
    <text evidence="2">The sequence shown here is derived from an EMBL/GenBank/DDBJ whole genome shotgun (WGS) entry which is preliminary data.</text>
</comment>
<sequence length="476" mass="50791">MPWDIATTAHLCALSPLPIETALPPTGPLLGTDRLAGGAFHFDLIAAYEAGLIQGPNMLISGAGAHGKSALAKAYLHRTTALTALTGRPRWTAVIDPKGEWTALGHQLGYAVLCFQPGGTLRVNPLDTTPGGMTIAAPATTRHTTRPGAARPPATPRTSATTRSATSATHHHAPTGQPDDETRDEVADVAARRAAVLETLLAIALDRPALDPSQQRLLVETARRLTTRPGAAASGPNAPTLHDVRGVLAQPDQTLADDLDTTLDELLDRRRPLLDATVALLEHDLRGICDGPTSAGLTWHTAPGLILDLSALLTQPRTLKLVLTAATGWLAAVMYGQPAAHKVTIVDEAWIALDDPAITRHLHNQWRLGRQFGQVNILITHAIADLHTGTGRSGTSTAEGLLNTTSVRVYLHQNPEHVGRLLTDMGLTRRQAALLDQLPPFTALWQIGTHTALVDHHITPDEWTFADTDTAMTTRT</sequence>
<dbReference type="SUPFAM" id="SSF52540">
    <property type="entry name" value="P-loop containing nucleoside triphosphate hydrolases"/>
    <property type="match status" value="1"/>
</dbReference>
<dbReference type="InterPro" id="IPR027417">
    <property type="entry name" value="P-loop_NTPase"/>
</dbReference>
<dbReference type="GO" id="GO:0005524">
    <property type="term" value="F:ATP binding"/>
    <property type="evidence" value="ECO:0007669"/>
    <property type="project" value="UniProtKB-KW"/>
</dbReference>
<accession>A0A937UNS2</accession>
<dbReference type="AlphaFoldDB" id="A0A937UNS2"/>
<dbReference type="EMBL" id="JAEACQ010000243">
    <property type="protein sequence ID" value="MBL7630149.1"/>
    <property type="molecule type" value="Genomic_DNA"/>
</dbReference>
<reference evidence="2" key="1">
    <citation type="submission" date="2020-12" db="EMBL/GenBank/DDBJ databases">
        <title>Genomic characterization of non-nitrogen-fixing Frankia strains.</title>
        <authorList>
            <person name="Carlos-Shanley C."/>
            <person name="Guerra T."/>
            <person name="Hahn D."/>
        </authorList>
    </citation>
    <scope>NUCLEOTIDE SEQUENCE</scope>
    <source>
        <strain evidence="2">CN6</strain>
    </source>
</reference>
<organism evidence="2 3">
    <name type="scientific">Frankia nepalensis</name>
    <dbReference type="NCBI Taxonomy" id="1836974"/>
    <lineage>
        <taxon>Bacteria</taxon>
        <taxon>Bacillati</taxon>
        <taxon>Actinomycetota</taxon>
        <taxon>Actinomycetes</taxon>
        <taxon>Frankiales</taxon>
        <taxon>Frankiaceae</taxon>
        <taxon>Frankia</taxon>
    </lineage>
</organism>
<name>A0A937UNS2_9ACTN</name>
<keyword evidence="3" id="KW-1185">Reference proteome</keyword>
<evidence type="ECO:0000313" key="3">
    <source>
        <dbReference type="Proteomes" id="UP000604475"/>
    </source>
</evidence>
<dbReference type="Gene3D" id="3.40.50.300">
    <property type="entry name" value="P-loop containing nucleotide triphosphate hydrolases"/>
    <property type="match status" value="2"/>
</dbReference>
<gene>
    <name evidence="2" type="ORF">I7412_23890</name>
</gene>
<keyword evidence="2" id="KW-0067">ATP-binding</keyword>
<keyword evidence="2" id="KW-0547">Nucleotide-binding</keyword>
<dbReference type="Proteomes" id="UP000604475">
    <property type="component" value="Unassembled WGS sequence"/>
</dbReference>
<evidence type="ECO:0000256" key="1">
    <source>
        <dbReference type="SAM" id="MobiDB-lite"/>
    </source>
</evidence>